<evidence type="ECO:0000313" key="1">
    <source>
        <dbReference type="EMBL" id="MET1253969.1"/>
    </source>
</evidence>
<reference evidence="1 2" key="1">
    <citation type="submission" date="2024-06" db="EMBL/GenBank/DDBJ databases">
        <authorList>
            <person name="Li F."/>
        </authorList>
    </citation>
    <scope>NUCLEOTIDE SEQUENCE [LARGE SCALE GENOMIC DNA]</scope>
    <source>
        <strain evidence="1 2">GXAS 311</strain>
    </source>
</reference>
<comment type="caution">
    <text evidence="1">The sequence shown here is derived from an EMBL/GenBank/DDBJ whole genome shotgun (WGS) entry which is preliminary data.</text>
</comment>
<protein>
    <submittedName>
        <fullName evidence="1">Phage protein GemA/Gp16 family protein</fullName>
    </submittedName>
</protein>
<dbReference type="Proteomes" id="UP001548189">
    <property type="component" value="Unassembled WGS sequence"/>
</dbReference>
<dbReference type="InterPro" id="IPR009363">
    <property type="entry name" value="Phage_Mu_Gp16"/>
</dbReference>
<sequence>MFLERYYYIKHIEVGKKSLELDMFSYVRLLHSLTGKVNINELNNLELTQVFLKFLWLGYNPQLKAVKNQLTSRTEIQLKKLRQLWCLMSLEGYCKDTSDKGLFDWAKHRINNFDRNLKIDHLEWFPDWIIKGLLEELESQYRCYTKTVN</sequence>
<organism evidence="1 2">
    <name type="scientific">Aliikangiella maris</name>
    <dbReference type="NCBI Taxonomy" id="3162458"/>
    <lineage>
        <taxon>Bacteria</taxon>
        <taxon>Pseudomonadati</taxon>
        <taxon>Pseudomonadota</taxon>
        <taxon>Gammaproteobacteria</taxon>
        <taxon>Oceanospirillales</taxon>
        <taxon>Pleioneaceae</taxon>
        <taxon>Aliikangiella</taxon>
    </lineage>
</organism>
<dbReference type="Pfam" id="PF06252">
    <property type="entry name" value="GemA"/>
    <property type="match status" value="1"/>
</dbReference>
<keyword evidence="2" id="KW-1185">Reference proteome</keyword>
<gene>
    <name evidence="1" type="ORF">ABVT43_02405</name>
</gene>
<proteinExistence type="predicted"/>
<name>A0ABV2BPW7_9GAMM</name>
<dbReference type="EMBL" id="JBEVCJ010000002">
    <property type="protein sequence ID" value="MET1253969.1"/>
    <property type="molecule type" value="Genomic_DNA"/>
</dbReference>
<accession>A0ABV2BPW7</accession>
<evidence type="ECO:0000313" key="2">
    <source>
        <dbReference type="Proteomes" id="UP001548189"/>
    </source>
</evidence>